<keyword evidence="3" id="KW-0813">Transport</keyword>
<comment type="similarity">
    <text evidence="2">Belongs to the EamA transporter family.</text>
</comment>
<dbReference type="AlphaFoldDB" id="A0A4R7LFD3"/>
<dbReference type="GO" id="GO:0005886">
    <property type="term" value="C:plasma membrane"/>
    <property type="evidence" value="ECO:0007669"/>
    <property type="project" value="UniProtKB-SubCell"/>
</dbReference>
<evidence type="ECO:0000259" key="9">
    <source>
        <dbReference type="Pfam" id="PF00892"/>
    </source>
</evidence>
<sequence length="302" mass="33032">MVNGHMTRFNDVRPRSEDSPAGLGFAVSAYFLWGFLPLYIKALSHIPAAEIVVHRVIWSVPVAGLVLILMGRTGDIKTALTTPKMLAMGCVTATLISLNWGIYIWSIAADRALDAALGYYINPIFSFFLGFLILNERLTPLQWAAIALAFAAVVVLTLDAGRLPWAAIGLTVTWGFYAFFKKSLPIGPNQGFLLEVLILSIPALAYWIYAGSAGTSHFSTDTWMLLGCGVVTSVPLLLYANGAKRLRLTTIAILQYIAPTMIFLVAVFVFGEPFGTARAIAFPMIWAALILYTYSMVRNRGK</sequence>
<comment type="subcellular location">
    <subcellularLocation>
        <location evidence="1">Cell membrane</location>
        <topology evidence="1">Multi-pass membrane protein</topology>
    </subcellularLocation>
</comment>
<feature type="domain" description="EamA" evidence="9">
    <location>
        <begin position="166"/>
        <end position="293"/>
    </location>
</feature>
<feature type="transmembrane region" description="Helical" evidence="8">
    <location>
        <begin position="252"/>
        <end position="271"/>
    </location>
</feature>
<feature type="domain" description="EamA" evidence="9">
    <location>
        <begin position="22"/>
        <end position="157"/>
    </location>
</feature>
<feature type="transmembrane region" description="Helical" evidence="8">
    <location>
        <begin position="21"/>
        <end position="40"/>
    </location>
</feature>
<reference evidence="10 11" key="1">
    <citation type="submission" date="2019-03" db="EMBL/GenBank/DDBJ databases">
        <title>Genomic Encyclopedia of Archaeal and Bacterial Type Strains, Phase II (KMG-II): from individual species to whole genera.</title>
        <authorList>
            <person name="Goeker M."/>
        </authorList>
    </citation>
    <scope>NUCLEOTIDE SEQUENCE [LARGE SCALE GENOMIC DNA]</scope>
    <source>
        <strain evidence="10 11">DSM 29467</strain>
    </source>
</reference>
<evidence type="ECO:0000256" key="4">
    <source>
        <dbReference type="ARBA" id="ARBA00022475"/>
    </source>
</evidence>
<evidence type="ECO:0000256" key="3">
    <source>
        <dbReference type="ARBA" id="ARBA00022448"/>
    </source>
</evidence>
<proteinExistence type="inferred from homology"/>
<evidence type="ECO:0000256" key="1">
    <source>
        <dbReference type="ARBA" id="ARBA00004651"/>
    </source>
</evidence>
<feature type="transmembrane region" description="Helical" evidence="8">
    <location>
        <begin position="222"/>
        <end position="240"/>
    </location>
</feature>
<dbReference type="InterPro" id="IPR004626">
    <property type="entry name" value="RarD"/>
</dbReference>
<dbReference type="Proteomes" id="UP000294563">
    <property type="component" value="Unassembled WGS sequence"/>
</dbReference>
<evidence type="ECO:0000313" key="10">
    <source>
        <dbReference type="EMBL" id="TDT73021.1"/>
    </source>
</evidence>
<evidence type="ECO:0000313" key="11">
    <source>
        <dbReference type="Proteomes" id="UP000294563"/>
    </source>
</evidence>
<dbReference type="EMBL" id="SOBH01000004">
    <property type="protein sequence ID" value="TDT73021.1"/>
    <property type="molecule type" value="Genomic_DNA"/>
</dbReference>
<feature type="transmembrane region" description="Helical" evidence="8">
    <location>
        <begin position="164"/>
        <end position="180"/>
    </location>
</feature>
<feature type="transmembrane region" description="Helical" evidence="8">
    <location>
        <begin position="117"/>
        <end position="134"/>
    </location>
</feature>
<evidence type="ECO:0000256" key="8">
    <source>
        <dbReference type="SAM" id="Phobius"/>
    </source>
</evidence>
<gene>
    <name evidence="10" type="ORF">BDE40_3202</name>
</gene>
<dbReference type="NCBIfam" id="TIGR00688">
    <property type="entry name" value="rarD"/>
    <property type="match status" value="1"/>
</dbReference>
<feature type="transmembrane region" description="Helical" evidence="8">
    <location>
        <begin position="85"/>
        <end position="105"/>
    </location>
</feature>
<evidence type="ECO:0000256" key="5">
    <source>
        <dbReference type="ARBA" id="ARBA00022692"/>
    </source>
</evidence>
<keyword evidence="6 8" id="KW-1133">Transmembrane helix</keyword>
<feature type="transmembrane region" description="Helical" evidence="8">
    <location>
        <begin position="52"/>
        <end position="73"/>
    </location>
</feature>
<dbReference type="PANTHER" id="PTHR22911:SF137">
    <property type="entry name" value="SOLUTE CARRIER FAMILY 35 MEMBER G2-RELATED"/>
    <property type="match status" value="1"/>
</dbReference>
<dbReference type="PANTHER" id="PTHR22911">
    <property type="entry name" value="ACYL-MALONYL CONDENSING ENZYME-RELATED"/>
    <property type="match status" value="1"/>
</dbReference>
<evidence type="ECO:0000256" key="2">
    <source>
        <dbReference type="ARBA" id="ARBA00007362"/>
    </source>
</evidence>
<comment type="caution">
    <text evidence="10">The sequence shown here is derived from an EMBL/GenBank/DDBJ whole genome shotgun (WGS) entry which is preliminary data.</text>
</comment>
<feature type="transmembrane region" description="Helical" evidence="8">
    <location>
        <begin position="141"/>
        <end position="158"/>
    </location>
</feature>
<keyword evidence="4" id="KW-1003">Cell membrane</keyword>
<dbReference type="Pfam" id="PF00892">
    <property type="entry name" value="EamA"/>
    <property type="match status" value="2"/>
</dbReference>
<dbReference type="SUPFAM" id="SSF103481">
    <property type="entry name" value="Multidrug resistance efflux transporter EmrE"/>
    <property type="match status" value="2"/>
</dbReference>
<dbReference type="InterPro" id="IPR000620">
    <property type="entry name" value="EamA_dom"/>
</dbReference>
<protein>
    <submittedName>
        <fullName evidence="10">Chloramphenicol-sensitive protein RarD</fullName>
    </submittedName>
</protein>
<evidence type="ECO:0000256" key="6">
    <source>
        <dbReference type="ARBA" id="ARBA00022989"/>
    </source>
</evidence>
<dbReference type="InterPro" id="IPR037185">
    <property type="entry name" value="EmrE-like"/>
</dbReference>
<keyword evidence="5 8" id="KW-0812">Transmembrane</keyword>
<feature type="transmembrane region" description="Helical" evidence="8">
    <location>
        <begin position="277"/>
        <end position="297"/>
    </location>
</feature>
<evidence type="ECO:0000256" key="7">
    <source>
        <dbReference type="ARBA" id="ARBA00023136"/>
    </source>
</evidence>
<name>A0A4R7LFD3_9RHOB</name>
<feature type="transmembrane region" description="Helical" evidence="8">
    <location>
        <begin position="192"/>
        <end position="210"/>
    </location>
</feature>
<organism evidence="10 11">
    <name type="scientific">Litoreibacter halocynthiae</name>
    <dbReference type="NCBI Taxonomy" id="1242689"/>
    <lineage>
        <taxon>Bacteria</taxon>
        <taxon>Pseudomonadati</taxon>
        <taxon>Pseudomonadota</taxon>
        <taxon>Alphaproteobacteria</taxon>
        <taxon>Rhodobacterales</taxon>
        <taxon>Roseobacteraceae</taxon>
        <taxon>Litoreibacter</taxon>
    </lineage>
</organism>
<keyword evidence="11" id="KW-1185">Reference proteome</keyword>
<accession>A0A4R7LFD3</accession>
<keyword evidence="7 8" id="KW-0472">Membrane</keyword>